<comment type="caution">
    <text evidence="7">The sequence shown here is derived from an EMBL/GenBank/DDBJ whole genome shotgun (WGS) entry which is preliminary data.</text>
</comment>
<keyword evidence="3" id="KW-0949">S-adenosyl-L-methionine</keyword>
<dbReference type="GO" id="GO:0008171">
    <property type="term" value="F:O-methyltransferase activity"/>
    <property type="evidence" value="ECO:0007669"/>
    <property type="project" value="InterPro"/>
</dbReference>
<feature type="domain" description="O-methyltransferase dimerisation" evidence="6">
    <location>
        <begin position="42"/>
        <end position="118"/>
    </location>
</feature>
<accession>A0AAV9PSW3</accession>
<sequence length="390" mass="42731">MDAIIIQIRSLAEAADGAGRQSILDALQQLQAQLETPQDVLMKLHNSHIQTAVIYVAVQLGLFKHLAADPSSTLTVAQLAGKTGASPKLLQRILRYLSSTAFISNPSPDHYQATKATQFVASPVADAGMIHSFDTCGPATYALPSFLADNNYSDITSNTHTPFQKGHNTDLSAFQWLAQHPKNFRALQVVMTALQSADWLNDLDILDQAAAAATTTKVVRGSEKKGPFFVDVGGGHGHQCKQILEKYPNLHGSLVLQDLAQAVDRLPPIDGVKVMAQNFFEKQAVQGAEFYYLRRIMHDWPDAECLTILSNLAEAMDGDSRILMDEVVLPDVNVPWQAAMQDISMTIQFGGKERTRSEWDGLIERSGLKVVDVRTYNVSSCASVIVLEKE</sequence>
<dbReference type="PANTHER" id="PTHR43712">
    <property type="entry name" value="PUTATIVE (AFU_ORTHOLOGUE AFUA_4G14580)-RELATED"/>
    <property type="match status" value="1"/>
</dbReference>
<evidence type="ECO:0008006" key="9">
    <source>
        <dbReference type="Google" id="ProtNLM"/>
    </source>
</evidence>
<evidence type="ECO:0000256" key="1">
    <source>
        <dbReference type="ARBA" id="ARBA00022603"/>
    </source>
</evidence>
<dbReference type="GO" id="GO:0046983">
    <property type="term" value="F:protein dimerization activity"/>
    <property type="evidence" value="ECO:0007669"/>
    <property type="project" value="InterPro"/>
</dbReference>
<dbReference type="PANTHER" id="PTHR43712:SF2">
    <property type="entry name" value="O-METHYLTRANSFERASE CICE"/>
    <property type="match status" value="1"/>
</dbReference>
<dbReference type="Gene3D" id="3.40.50.150">
    <property type="entry name" value="Vaccinia Virus protein VP39"/>
    <property type="match status" value="1"/>
</dbReference>
<keyword evidence="2" id="KW-0808">Transferase</keyword>
<dbReference type="SUPFAM" id="SSF46785">
    <property type="entry name" value="Winged helix' DNA-binding domain"/>
    <property type="match status" value="1"/>
</dbReference>
<keyword evidence="8" id="KW-1185">Reference proteome</keyword>
<keyword evidence="1" id="KW-0489">Methyltransferase</keyword>
<name>A0AAV9PSW3_9PEZI</name>
<evidence type="ECO:0000259" key="6">
    <source>
        <dbReference type="Pfam" id="PF08100"/>
    </source>
</evidence>
<dbReference type="InterPro" id="IPR036388">
    <property type="entry name" value="WH-like_DNA-bd_sf"/>
</dbReference>
<evidence type="ECO:0000256" key="2">
    <source>
        <dbReference type="ARBA" id="ARBA00022679"/>
    </source>
</evidence>
<evidence type="ECO:0000256" key="3">
    <source>
        <dbReference type="ARBA" id="ARBA00022691"/>
    </source>
</evidence>
<dbReference type="Pfam" id="PF08100">
    <property type="entry name" value="Dimerisation"/>
    <property type="match status" value="1"/>
</dbReference>
<evidence type="ECO:0000313" key="8">
    <source>
        <dbReference type="Proteomes" id="UP001345827"/>
    </source>
</evidence>
<evidence type="ECO:0000313" key="7">
    <source>
        <dbReference type="EMBL" id="KAK5528955.1"/>
    </source>
</evidence>
<dbReference type="Pfam" id="PF00891">
    <property type="entry name" value="Methyltransf_2"/>
    <property type="match status" value="1"/>
</dbReference>
<dbReference type="PIRSF" id="PIRSF005739">
    <property type="entry name" value="O-mtase"/>
    <property type="match status" value="1"/>
</dbReference>
<organism evidence="7 8">
    <name type="scientific">Vermiconidia calcicola</name>
    <dbReference type="NCBI Taxonomy" id="1690605"/>
    <lineage>
        <taxon>Eukaryota</taxon>
        <taxon>Fungi</taxon>
        <taxon>Dikarya</taxon>
        <taxon>Ascomycota</taxon>
        <taxon>Pezizomycotina</taxon>
        <taxon>Dothideomycetes</taxon>
        <taxon>Dothideomycetidae</taxon>
        <taxon>Mycosphaerellales</taxon>
        <taxon>Extremaceae</taxon>
        <taxon>Vermiconidia</taxon>
    </lineage>
</organism>
<dbReference type="InterPro" id="IPR012967">
    <property type="entry name" value="COMT_dimerisation"/>
</dbReference>
<dbReference type="InterPro" id="IPR029063">
    <property type="entry name" value="SAM-dependent_MTases_sf"/>
</dbReference>
<dbReference type="InterPro" id="IPR036390">
    <property type="entry name" value="WH_DNA-bd_sf"/>
</dbReference>
<protein>
    <recommendedName>
        <fullName evidence="9">O-methyltransferase domain-containing protein</fullName>
    </recommendedName>
</protein>
<dbReference type="PROSITE" id="PS51683">
    <property type="entry name" value="SAM_OMT_II"/>
    <property type="match status" value="1"/>
</dbReference>
<feature type="active site" description="Proton acceptor" evidence="4">
    <location>
        <position position="298"/>
    </location>
</feature>
<gene>
    <name evidence="7" type="ORF">LTR25_010140</name>
</gene>
<dbReference type="SUPFAM" id="SSF53335">
    <property type="entry name" value="S-adenosyl-L-methionine-dependent methyltransferases"/>
    <property type="match status" value="1"/>
</dbReference>
<dbReference type="EMBL" id="JAXLQG010000024">
    <property type="protein sequence ID" value="KAK5528955.1"/>
    <property type="molecule type" value="Genomic_DNA"/>
</dbReference>
<reference evidence="7 8" key="1">
    <citation type="submission" date="2023-06" db="EMBL/GenBank/DDBJ databases">
        <title>Black Yeasts Isolated from many extreme environments.</title>
        <authorList>
            <person name="Coleine C."/>
            <person name="Stajich J.E."/>
            <person name="Selbmann L."/>
        </authorList>
    </citation>
    <scope>NUCLEOTIDE SEQUENCE [LARGE SCALE GENOMIC DNA]</scope>
    <source>
        <strain evidence="7 8">CCFEE 5887</strain>
    </source>
</reference>
<feature type="domain" description="O-methyltransferase C-terminal" evidence="5">
    <location>
        <begin position="228"/>
        <end position="368"/>
    </location>
</feature>
<evidence type="ECO:0000259" key="5">
    <source>
        <dbReference type="Pfam" id="PF00891"/>
    </source>
</evidence>
<dbReference type="AlphaFoldDB" id="A0AAV9PSW3"/>
<evidence type="ECO:0000256" key="4">
    <source>
        <dbReference type="PIRSR" id="PIRSR005739-1"/>
    </source>
</evidence>
<proteinExistence type="predicted"/>
<dbReference type="InterPro" id="IPR016461">
    <property type="entry name" value="COMT-like"/>
</dbReference>
<dbReference type="GO" id="GO:0032259">
    <property type="term" value="P:methylation"/>
    <property type="evidence" value="ECO:0007669"/>
    <property type="project" value="UniProtKB-KW"/>
</dbReference>
<dbReference type="Gene3D" id="1.10.10.10">
    <property type="entry name" value="Winged helix-like DNA-binding domain superfamily/Winged helix DNA-binding domain"/>
    <property type="match status" value="1"/>
</dbReference>
<dbReference type="Proteomes" id="UP001345827">
    <property type="component" value="Unassembled WGS sequence"/>
</dbReference>
<dbReference type="InterPro" id="IPR001077">
    <property type="entry name" value="COMT_C"/>
</dbReference>